<feature type="transmembrane region" description="Helical" evidence="2">
    <location>
        <begin position="350"/>
        <end position="376"/>
    </location>
</feature>
<dbReference type="GO" id="GO:0004932">
    <property type="term" value="F:mating-type factor pheromone receptor activity"/>
    <property type="evidence" value="ECO:0007669"/>
    <property type="project" value="InterPro"/>
</dbReference>
<feature type="region of interest" description="Disordered" evidence="1">
    <location>
        <begin position="684"/>
        <end position="722"/>
    </location>
</feature>
<dbReference type="CDD" id="cd14939">
    <property type="entry name" value="7tmD_STE2"/>
    <property type="match status" value="1"/>
</dbReference>
<dbReference type="OrthoDB" id="10030083at2759"/>
<feature type="compositionally biased region" description="Polar residues" evidence="1">
    <location>
        <begin position="868"/>
        <end position="880"/>
    </location>
</feature>
<feature type="region of interest" description="Disordered" evidence="1">
    <location>
        <begin position="858"/>
        <end position="889"/>
    </location>
</feature>
<accession>A0A8H4VYB2</accession>
<feature type="transmembrane region" description="Helical" evidence="2">
    <location>
        <begin position="550"/>
        <end position="570"/>
    </location>
</feature>
<dbReference type="Pfam" id="PF02116">
    <property type="entry name" value="STE2"/>
    <property type="match status" value="1"/>
</dbReference>
<feature type="region of interest" description="Disordered" evidence="1">
    <location>
        <begin position="761"/>
        <end position="783"/>
    </location>
</feature>
<dbReference type="PANTHER" id="PTHR28009">
    <property type="entry name" value="PHEROMONE ALPHA FACTOR RECEPTOR"/>
    <property type="match status" value="1"/>
</dbReference>
<dbReference type="AlphaFoldDB" id="A0A8H4VYB2"/>
<dbReference type="GO" id="GO:0038038">
    <property type="term" value="C:G protein-coupled receptor homodimeric complex"/>
    <property type="evidence" value="ECO:0007669"/>
    <property type="project" value="TreeGrafter"/>
</dbReference>
<proteinExistence type="predicted"/>
<evidence type="ECO:0000256" key="2">
    <source>
        <dbReference type="SAM" id="Phobius"/>
    </source>
</evidence>
<feature type="transmembrane region" description="Helical" evidence="2">
    <location>
        <begin position="100"/>
        <end position="121"/>
    </location>
</feature>
<dbReference type="PANTHER" id="PTHR28009:SF1">
    <property type="entry name" value="PHEROMONE ALPHA FACTOR RECEPTOR"/>
    <property type="match status" value="1"/>
</dbReference>
<comment type="caution">
    <text evidence="3">The sequence shown here is derived from an EMBL/GenBank/DDBJ whole genome shotgun (WGS) entry which is preliminary data.</text>
</comment>
<reference evidence="3 4" key="1">
    <citation type="submission" date="2020-03" db="EMBL/GenBank/DDBJ databases">
        <title>Draft Genome Sequence of Cudoniella acicularis.</title>
        <authorList>
            <person name="Buettner E."/>
            <person name="Kellner H."/>
        </authorList>
    </citation>
    <scope>NUCLEOTIDE SEQUENCE [LARGE SCALE GENOMIC DNA]</scope>
    <source>
        <strain evidence="3 4">DSM 108380</strain>
    </source>
</reference>
<sequence>MSDNPIPWNGNETPFTPPVLSARSTNLLAHLYFAGLDLLGILVFISVTVGIWMGPTYYSDSRSVPMWPTVLSNCSNGTWQKLQPPQALDFPLRPEPIPSFACGVIVVFAPLLVVAILQFGNGSFWEFYAGAIGNLKAVVATTFICTILKQTIGGFRPHFIEVCKPDFEFIMKEIGRERYWFNTTACTGNPYDIKKASQHHADDVVFGLVIGVSIGMLAYRSSFAAIFDFHSNHIPLPLFTTSSNCYHQGPATKLDPLALLPQNMPSQFASTALGLRRYYFGPNYEYLDLPSVDFSIKDGFVVAVNATLANINKDIWYDISTTLSLSLQAGCCLIMLLMIAILTKDEKRKLVYYLNVLGLGICFVTRLLEAGFFLTTWNNLRVFEYFDTSLLNRADYGYSILTAILPWILNVVLDLGLWQMAKSVLKRASPIQYHVAMAFSSFLVLAALAFRLYEIVENAKYILSVTGYEADRWVILTALYVEIACVWWFSLIFILKLVYTMWRQRRDMHVKRSTYMEYLVIGSLCTMIIPSIFAGLQLKKGEYSRFPNPGSIAFTAIVVLMPFSSLWAGAVPTNRDLKLRDLWVSSDSNGMTSSSTIAPSIGADLSSRGSNLASRFARRRGSPAGADDLDVELAELGIRVDHTIDVKSPGEENTPTLPDNIMVPSDLPLGNTKLYDKPPNIAVESRRSRWHRSRKSSLRGTPVNSRAAGTTRDHASQGIRDAKRHKSIKDIIRFYDGAVSTGKNTLAKPSLIDMSEQYSPRANLSVKSPSEENGEGGNKTGFQHDTKMKTLLFRRRSILGSFTGTNRTNMTDERKGRRSTRENGKMPRRKAGNGWQMDASRREVGSKIEALYRVRSMERQSENVPKESGTSKAGRNSGSFRTGRGVGKTRAARNVSNAWLEAGQSRVSDMRRIFDQAFPSRTQTFKKATAETINVEAEDLKSGEGLQGTKETQSLSPAHPPPLPPPPPPMPGLMRKRTSAISLKAILPEQQLRTKDALLDASQPCSEPQHPSPRPRSKVIEDRIGLLEKAKFTDEQLKRRKKENSFSGKIGNSLIKARRSFFESSSWKNTERQTAVDRTKVLKGKNTDGRINGVFDGAQGGAMFGRTKKCDSKIMPGTIELQQLVAVAERDLGAISARGELKEMVIKEVQCGLAEPKPMRLTEMKRMMLLCREKAGKGCDREKEITKASLPNRQ</sequence>
<dbReference type="EMBL" id="JAAMPI010001004">
    <property type="protein sequence ID" value="KAF4627238.1"/>
    <property type="molecule type" value="Genomic_DNA"/>
</dbReference>
<keyword evidence="4" id="KW-1185">Reference proteome</keyword>
<dbReference type="Proteomes" id="UP000566819">
    <property type="component" value="Unassembled WGS sequence"/>
</dbReference>
<feature type="transmembrane region" description="Helical" evidence="2">
    <location>
        <begin position="473"/>
        <end position="498"/>
    </location>
</feature>
<feature type="compositionally biased region" description="Pro residues" evidence="1">
    <location>
        <begin position="958"/>
        <end position="971"/>
    </location>
</feature>
<feature type="transmembrane region" description="Helical" evidence="2">
    <location>
        <begin position="204"/>
        <end position="227"/>
    </location>
</feature>
<feature type="transmembrane region" description="Helical" evidence="2">
    <location>
        <begin position="31"/>
        <end position="53"/>
    </location>
</feature>
<evidence type="ECO:0000256" key="1">
    <source>
        <dbReference type="SAM" id="MobiDB-lite"/>
    </source>
</evidence>
<feature type="transmembrane region" description="Helical" evidence="2">
    <location>
        <begin position="396"/>
        <end position="421"/>
    </location>
</feature>
<feature type="region of interest" description="Disordered" evidence="1">
    <location>
        <begin position="802"/>
        <end position="840"/>
    </location>
</feature>
<keyword evidence="2" id="KW-0812">Transmembrane</keyword>
<organism evidence="3 4">
    <name type="scientific">Cudoniella acicularis</name>
    <dbReference type="NCBI Taxonomy" id="354080"/>
    <lineage>
        <taxon>Eukaryota</taxon>
        <taxon>Fungi</taxon>
        <taxon>Dikarya</taxon>
        <taxon>Ascomycota</taxon>
        <taxon>Pezizomycotina</taxon>
        <taxon>Leotiomycetes</taxon>
        <taxon>Helotiales</taxon>
        <taxon>Tricladiaceae</taxon>
        <taxon>Cudoniella</taxon>
    </lineage>
</organism>
<evidence type="ECO:0000313" key="3">
    <source>
        <dbReference type="EMBL" id="KAF4627238.1"/>
    </source>
</evidence>
<protein>
    <submittedName>
        <fullName evidence="3">Uncharacterized protein</fullName>
    </submittedName>
</protein>
<evidence type="ECO:0000313" key="4">
    <source>
        <dbReference type="Proteomes" id="UP000566819"/>
    </source>
</evidence>
<feature type="transmembrane region" description="Helical" evidence="2">
    <location>
        <begin position="433"/>
        <end position="453"/>
    </location>
</feature>
<dbReference type="InterPro" id="IPR000366">
    <property type="entry name" value="GPCR_STE2"/>
</dbReference>
<gene>
    <name evidence="3" type="ORF">G7Y89_g10916</name>
</gene>
<feature type="compositionally biased region" description="Basic residues" evidence="1">
    <location>
        <begin position="688"/>
        <end position="697"/>
    </location>
</feature>
<keyword evidence="2" id="KW-1133">Transmembrane helix</keyword>
<name>A0A8H4VYB2_9HELO</name>
<feature type="compositionally biased region" description="Basic and acidic residues" evidence="1">
    <location>
        <begin position="810"/>
        <end position="825"/>
    </location>
</feature>
<feature type="transmembrane region" description="Helical" evidence="2">
    <location>
        <begin position="518"/>
        <end position="538"/>
    </location>
</feature>
<feature type="region of interest" description="Disordered" evidence="1">
    <location>
        <begin position="939"/>
        <end position="971"/>
    </location>
</feature>
<dbReference type="Gene3D" id="1.10.287.920">
    <property type="entry name" value="Pheromone alpha factor receptor"/>
    <property type="match status" value="1"/>
</dbReference>
<keyword evidence="2" id="KW-0472">Membrane</keyword>
<feature type="transmembrane region" description="Helical" evidence="2">
    <location>
        <begin position="325"/>
        <end position="343"/>
    </location>
</feature>
<dbReference type="GO" id="GO:0000750">
    <property type="term" value="P:pheromone-dependent signal transduction involved in conjugation with cellular fusion"/>
    <property type="evidence" value="ECO:0007669"/>
    <property type="project" value="TreeGrafter"/>
</dbReference>
<dbReference type="InterPro" id="IPR027458">
    <property type="entry name" value="STE2_TM1-TM2_sf"/>
</dbReference>